<dbReference type="Pfam" id="PF01025">
    <property type="entry name" value="GrpE"/>
    <property type="match status" value="1"/>
</dbReference>
<evidence type="ECO:0000313" key="8">
    <source>
        <dbReference type="EMBL" id="MBB3106436.1"/>
    </source>
</evidence>
<keyword evidence="3" id="KW-0963">Cytoplasm</keyword>
<dbReference type="RefSeq" id="WP_183619240.1">
    <property type="nucleotide sequence ID" value="NZ_CAJHAH010000001.1"/>
</dbReference>
<dbReference type="PANTHER" id="PTHR21237">
    <property type="entry name" value="GRPE PROTEIN"/>
    <property type="match status" value="1"/>
</dbReference>
<sequence length="204" mass="22574">MSEQNNNHESNEQNMPHDNVSHHNVEHDDSILNETLQEFDPQNNSGAESTIANDIDLDTFKARIAELEGEVKQAKEGTARANAEAYNAQKRMEQEADKSKRFALQKFAKELLEVVDNLERAIENAHADDPVTEGVRLTHKALLDVLNKNGVEVVEPQGEKFNADLHEAVGIDADAPADTVGTVLQKGYSLNGRLLRPAMVRVGQ</sequence>
<dbReference type="GO" id="GO:0000774">
    <property type="term" value="F:adenyl-nucleotide exchange factor activity"/>
    <property type="evidence" value="ECO:0007669"/>
    <property type="project" value="InterPro"/>
</dbReference>
<feature type="region of interest" description="Disordered" evidence="7">
    <location>
        <begin position="1"/>
        <end position="28"/>
    </location>
</feature>
<accession>A0A839TDC9</accession>
<evidence type="ECO:0000256" key="1">
    <source>
        <dbReference type="ARBA" id="ARBA00009054"/>
    </source>
</evidence>
<feature type="compositionally biased region" description="Basic and acidic residues" evidence="7">
    <location>
        <begin position="19"/>
        <end position="28"/>
    </location>
</feature>
<feature type="coiled-coil region" evidence="6">
    <location>
        <begin position="57"/>
        <end position="128"/>
    </location>
</feature>
<feature type="compositionally biased region" description="Low complexity" evidence="7">
    <location>
        <begin position="1"/>
        <end position="14"/>
    </location>
</feature>
<dbReference type="PRINTS" id="PR00773">
    <property type="entry name" value="GRPEPROTEIN"/>
</dbReference>
<dbReference type="PANTHER" id="PTHR21237:SF23">
    <property type="entry name" value="GRPE PROTEIN HOMOLOG, MITOCHONDRIAL"/>
    <property type="match status" value="1"/>
</dbReference>
<reference evidence="8 9" key="1">
    <citation type="submission" date="2020-08" db="EMBL/GenBank/DDBJ databases">
        <title>Genomic Encyclopedia of Type Strains, Phase III (KMG-III): the genomes of soil and plant-associated and newly described type strains.</title>
        <authorList>
            <person name="Whitman W."/>
        </authorList>
    </citation>
    <scope>NUCLEOTIDE SEQUENCE [LARGE SCALE GENOMIC DNA]</scope>
    <source>
        <strain evidence="8 9">CECT 5885</strain>
    </source>
</reference>
<gene>
    <name evidence="3" type="primary">grpE</name>
    <name evidence="8" type="ORF">FHS24_000937</name>
</gene>
<evidence type="ECO:0000256" key="6">
    <source>
        <dbReference type="SAM" id="Coils"/>
    </source>
</evidence>
<evidence type="ECO:0000313" key="9">
    <source>
        <dbReference type="Proteomes" id="UP000588111"/>
    </source>
</evidence>
<dbReference type="SUPFAM" id="SSF51064">
    <property type="entry name" value="Head domain of nucleotide exchange factor GrpE"/>
    <property type="match status" value="1"/>
</dbReference>
<dbReference type="SUPFAM" id="SSF58014">
    <property type="entry name" value="Coiled-coil domain of nucleotide exchange factor GrpE"/>
    <property type="match status" value="1"/>
</dbReference>
<dbReference type="CDD" id="cd00446">
    <property type="entry name" value="GrpE"/>
    <property type="match status" value="1"/>
</dbReference>
<organism evidence="8 9">
    <name type="scientific">Psychrobacter luti</name>
    <dbReference type="NCBI Taxonomy" id="198481"/>
    <lineage>
        <taxon>Bacteria</taxon>
        <taxon>Pseudomonadati</taxon>
        <taxon>Pseudomonadota</taxon>
        <taxon>Gammaproteobacteria</taxon>
        <taxon>Moraxellales</taxon>
        <taxon>Moraxellaceae</taxon>
        <taxon>Psychrobacter</taxon>
    </lineage>
</organism>
<evidence type="ECO:0000256" key="4">
    <source>
        <dbReference type="RuleBase" id="RU000639"/>
    </source>
</evidence>
<proteinExistence type="inferred from homology"/>
<comment type="function">
    <text evidence="3 4">Participates actively in the response to hyperosmotic and heat shock by preventing the aggregation of stress-denatured proteins, in association with DnaK and GrpE. It is the nucleotide exchange factor for DnaK and may function as a thermosensor. Unfolded proteins bind initially to DnaJ; upon interaction with the DnaJ-bound protein, DnaK hydrolyzes its bound ATP, resulting in the formation of a stable complex. GrpE releases ADP from DnaK; ATP binding to DnaK triggers the release of the substrate protein, thus completing the reaction cycle. Several rounds of ATP-dependent interactions between DnaJ, DnaK and GrpE are required for fully efficient folding.</text>
</comment>
<keyword evidence="9" id="KW-1185">Reference proteome</keyword>
<dbReference type="GO" id="GO:0006457">
    <property type="term" value="P:protein folding"/>
    <property type="evidence" value="ECO:0007669"/>
    <property type="project" value="InterPro"/>
</dbReference>
<dbReference type="GO" id="GO:0051082">
    <property type="term" value="F:unfolded protein binding"/>
    <property type="evidence" value="ECO:0007669"/>
    <property type="project" value="TreeGrafter"/>
</dbReference>
<name>A0A839TDC9_9GAMM</name>
<keyword evidence="3 4" id="KW-0346">Stress response</keyword>
<dbReference type="Proteomes" id="UP000588111">
    <property type="component" value="Unassembled WGS sequence"/>
</dbReference>
<keyword evidence="2 3" id="KW-0143">Chaperone</keyword>
<dbReference type="GO" id="GO:0051087">
    <property type="term" value="F:protein-folding chaperone binding"/>
    <property type="evidence" value="ECO:0007669"/>
    <property type="project" value="InterPro"/>
</dbReference>
<evidence type="ECO:0000256" key="5">
    <source>
        <dbReference type="RuleBase" id="RU004478"/>
    </source>
</evidence>
<comment type="caution">
    <text evidence="8">The sequence shown here is derived from an EMBL/GenBank/DDBJ whole genome shotgun (WGS) entry which is preliminary data.</text>
</comment>
<dbReference type="InterPro" id="IPR009012">
    <property type="entry name" value="GrpE_head"/>
</dbReference>
<dbReference type="GO" id="GO:0042803">
    <property type="term" value="F:protein homodimerization activity"/>
    <property type="evidence" value="ECO:0007669"/>
    <property type="project" value="InterPro"/>
</dbReference>
<comment type="subcellular location">
    <subcellularLocation>
        <location evidence="3">Cytoplasm</location>
    </subcellularLocation>
</comment>
<dbReference type="Gene3D" id="2.30.22.10">
    <property type="entry name" value="Head domain of nucleotide exchange factor GrpE"/>
    <property type="match status" value="1"/>
</dbReference>
<dbReference type="InterPro" id="IPR000740">
    <property type="entry name" value="GrpE"/>
</dbReference>
<dbReference type="PROSITE" id="PS01071">
    <property type="entry name" value="GRPE"/>
    <property type="match status" value="1"/>
</dbReference>
<dbReference type="AlphaFoldDB" id="A0A839TDC9"/>
<comment type="similarity">
    <text evidence="1 3 5">Belongs to the GrpE family.</text>
</comment>
<evidence type="ECO:0000256" key="7">
    <source>
        <dbReference type="SAM" id="MobiDB-lite"/>
    </source>
</evidence>
<dbReference type="Gene3D" id="3.90.20.20">
    <property type="match status" value="1"/>
</dbReference>
<comment type="subunit">
    <text evidence="3">Homodimer.</text>
</comment>
<dbReference type="HAMAP" id="MF_01151">
    <property type="entry name" value="GrpE"/>
    <property type="match status" value="1"/>
</dbReference>
<evidence type="ECO:0000256" key="2">
    <source>
        <dbReference type="ARBA" id="ARBA00023186"/>
    </source>
</evidence>
<keyword evidence="6" id="KW-0175">Coiled coil</keyword>
<protein>
    <recommendedName>
        <fullName evidence="3 4">Protein GrpE</fullName>
    </recommendedName>
    <alternativeName>
        <fullName evidence="3">HSP-70 cofactor</fullName>
    </alternativeName>
</protein>
<dbReference type="EMBL" id="JACHXL010000002">
    <property type="protein sequence ID" value="MBB3106436.1"/>
    <property type="molecule type" value="Genomic_DNA"/>
</dbReference>
<dbReference type="NCBIfam" id="NF010748">
    <property type="entry name" value="PRK14150.1"/>
    <property type="match status" value="1"/>
</dbReference>
<evidence type="ECO:0000256" key="3">
    <source>
        <dbReference type="HAMAP-Rule" id="MF_01151"/>
    </source>
</evidence>
<dbReference type="GO" id="GO:0005829">
    <property type="term" value="C:cytosol"/>
    <property type="evidence" value="ECO:0007669"/>
    <property type="project" value="TreeGrafter"/>
</dbReference>
<dbReference type="InterPro" id="IPR013805">
    <property type="entry name" value="GrpE_CC"/>
</dbReference>